<feature type="domain" description="4Fe-4S ferredoxin-type" evidence="2">
    <location>
        <begin position="804"/>
        <end position="834"/>
    </location>
</feature>
<protein>
    <submittedName>
        <fullName evidence="3">TAT-variant-translocated molybdopterin oxidoreductase</fullName>
    </submittedName>
</protein>
<dbReference type="EMBL" id="JACHVC010000001">
    <property type="protein sequence ID" value="MBC2604484.1"/>
    <property type="molecule type" value="Genomic_DNA"/>
</dbReference>
<dbReference type="Proteomes" id="UP000526501">
    <property type="component" value="Unassembled WGS sequence"/>
</dbReference>
<proteinExistence type="predicted"/>
<dbReference type="SUPFAM" id="SSF54862">
    <property type="entry name" value="4Fe-4S ferredoxins"/>
    <property type="match status" value="1"/>
</dbReference>
<dbReference type="InterPro" id="IPR030948">
    <property type="entry name" value="TAT_var_transloc_signal_dom"/>
</dbReference>
<dbReference type="NCBIfam" id="TIGR04519">
    <property type="entry name" value="MoCo_extend_TAT"/>
    <property type="match status" value="1"/>
</dbReference>
<organism evidence="3 4">
    <name type="scientific">Pelagicoccus albus</name>
    <dbReference type="NCBI Taxonomy" id="415222"/>
    <lineage>
        <taxon>Bacteria</taxon>
        <taxon>Pseudomonadati</taxon>
        <taxon>Verrucomicrobiota</taxon>
        <taxon>Opitutia</taxon>
        <taxon>Puniceicoccales</taxon>
        <taxon>Pelagicoccaceae</taxon>
        <taxon>Pelagicoccus</taxon>
    </lineage>
</organism>
<dbReference type="CDD" id="cd02784">
    <property type="entry name" value="MopB_CT_PHLH"/>
    <property type="match status" value="1"/>
</dbReference>
<name>A0A7X1B2K9_9BACT</name>
<dbReference type="Gene3D" id="2.20.25.90">
    <property type="entry name" value="ADC-like domains"/>
    <property type="match status" value="1"/>
</dbReference>
<feature type="region of interest" description="Disordered" evidence="1">
    <location>
        <begin position="1055"/>
        <end position="1106"/>
    </location>
</feature>
<feature type="compositionally biased region" description="Basic and acidic residues" evidence="1">
    <location>
        <begin position="1080"/>
        <end position="1106"/>
    </location>
</feature>
<gene>
    <name evidence="3" type="ORF">H5P27_00270</name>
</gene>
<sequence>MKRAPYNHPETAAQSGPRYWRSLDDLSQSPEFLAQVEREFGPEASEMNEVDRRHFFKIMAASFAIGGLGFAGCRRPDAHILPHSKMPEHQIPGQALYYATGFPLRGETLPLLIETHTGRPTKVEGNAEHPGYKGGTTRKAQAAILDLYDPDRATSHTKGSSKISNADVDDLLASLGKKYAGTSGAGAAVLAESSSSPTRLRLKKAFLAAFPEATWAEFDAIDSSNAAVAAAKLTGNEQLKPKYDLSKAARILAVDADFLDEEEGSVQFSKQFSAGRKVRSSKDSMNRLYSVESNFSLTGAMADHRKRLASSQMVSFLAAIALELDLGVEGNALGSVLTPLASTLDADTQEWAAKCAEDLSSHKGESLVFVGQHLSPEAHGLGLLINEKLGNLKKTVSLVAVDNGATASIQDLAASIESGSVSSLVILGGNPVYNAPAGLDFASLLDSVEEVVRLGYYSDETSEKASYNILQAHFLEAWGDGRTYGGDVVAQQPMILPLFDGLSEIEVLARILGEANADGYSLVYATFQGANADAGKHAFDGFLNEGFSASAYAVANNNISGIELAELLSDYSAPSAPSKDHLEVRFVNDPSVDDGRFINNGWLQECPDPMTKLTWDNAIIVSPRFAKDLGIVAPDSANQIAHKNPNKVRDGIQFASVATITVDGREVTGAIHIQPGLDNYTVVLPLGYGREKTGRVGTGSGFSAYAIRTATAFVTNATLALTGAEYQLAETQEHWSMEGRAIVREGNLDDYAADPSFVHAMGMESHSPAIYGDAADMSTQEKITKTPRGGSIYEHPDLTGVHQWGMSIDLNVCTGCNSCVIACQSENNIPIVGRDQVRRGREMHWIRLDRYFSSGATDKTEIPEDPQVSVQPIACMQCETAPCETVCPVNATVHDEEGLNAMAYNRCIGTRYCANNCPYKVRRFNFFDYQQRQLDKLYLGPLAPKGMPELVQMAQNPDVSVRMRGVMEKCTFCVQRINQAKIAQQAKAGDSDDVRVRDGAIKVACEQACPTDAIVFGDLKDPDSRVSDLFDNERTYSLLGYLNTRPRTTFMARIRNPNPKMPDYGDLPLSTVEYNNASHGSHDSHDSHGSHDDHSDSHSEPEGGNH</sequence>
<dbReference type="AlphaFoldDB" id="A0A7X1B2K9"/>
<dbReference type="PANTHER" id="PTHR42783">
    <property type="entry name" value="GLUTAMATE SYNTHASE [NADPH] SMALL CHAIN"/>
    <property type="match status" value="1"/>
</dbReference>
<evidence type="ECO:0000259" key="2">
    <source>
        <dbReference type="PROSITE" id="PS51379"/>
    </source>
</evidence>
<reference evidence="3 4" key="1">
    <citation type="submission" date="2020-07" db="EMBL/GenBank/DDBJ databases">
        <authorList>
            <person name="Feng X."/>
        </authorList>
    </citation>
    <scope>NUCLEOTIDE SEQUENCE [LARGE SCALE GENOMIC DNA]</scope>
    <source>
        <strain evidence="3 4">JCM23202</strain>
    </source>
</reference>
<dbReference type="RefSeq" id="WP_185658380.1">
    <property type="nucleotide sequence ID" value="NZ_CAWPOO010000001.1"/>
</dbReference>
<evidence type="ECO:0000256" key="1">
    <source>
        <dbReference type="SAM" id="MobiDB-lite"/>
    </source>
</evidence>
<dbReference type="InterPro" id="IPR017896">
    <property type="entry name" value="4Fe4S_Fe-S-bd"/>
</dbReference>
<evidence type="ECO:0000313" key="3">
    <source>
        <dbReference type="EMBL" id="MBC2604484.1"/>
    </source>
</evidence>
<keyword evidence="4" id="KW-1185">Reference proteome</keyword>
<dbReference type="CDD" id="cd10551">
    <property type="entry name" value="PsrB"/>
    <property type="match status" value="1"/>
</dbReference>
<dbReference type="PROSITE" id="PS51379">
    <property type="entry name" value="4FE4S_FER_2"/>
    <property type="match status" value="2"/>
</dbReference>
<accession>A0A7X1B2K9</accession>
<dbReference type="PANTHER" id="PTHR42783:SF3">
    <property type="entry name" value="GLUTAMATE SYNTHASE [NADPH] SMALL CHAIN-RELATED"/>
    <property type="match status" value="1"/>
</dbReference>
<feature type="domain" description="4Fe-4S ferredoxin-type" evidence="2">
    <location>
        <begin position="866"/>
        <end position="897"/>
    </location>
</feature>
<dbReference type="SUPFAM" id="SSF53706">
    <property type="entry name" value="Formate dehydrogenase/DMSO reductase, domains 1-3"/>
    <property type="match status" value="1"/>
</dbReference>
<comment type="caution">
    <text evidence="3">The sequence shown here is derived from an EMBL/GenBank/DDBJ whole genome shotgun (WGS) entry which is preliminary data.</text>
</comment>
<dbReference type="Pfam" id="PF12838">
    <property type="entry name" value="Fer4_7"/>
    <property type="match status" value="1"/>
</dbReference>
<dbReference type="Gene3D" id="3.30.70.20">
    <property type="match status" value="2"/>
</dbReference>
<evidence type="ECO:0000313" key="4">
    <source>
        <dbReference type="Proteomes" id="UP000526501"/>
    </source>
</evidence>